<accession>A0ACC3C8H8</accession>
<reference evidence="1" key="1">
    <citation type="submission" date="2019-11" db="EMBL/GenBank/DDBJ databases">
        <title>Nori genome reveals adaptations in red seaweeds to the harsh intertidal environment.</title>
        <authorList>
            <person name="Wang D."/>
            <person name="Mao Y."/>
        </authorList>
    </citation>
    <scope>NUCLEOTIDE SEQUENCE</scope>
    <source>
        <tissue evidence="1">Gametophyte</tissue>
    </source>
</reference>
<name>A0ACC3C8H8_PYRYE</name>
<evidence type="ECO:0000313" key="1">
    <source>
        <dbReference type="EMBL" id="KAK1866599.1"/>
    </source>
</evidence>
<proteinExistence type="predicted"/>
<dbReference type="Proteomes" id="UP000798662">
    <property type="component" value="Chromosome 2"/>
</dbReference>
<comment type="caution">
    <text evidence="1">The sequence shown here is derived from an EMBL/GenBank/DDBJ whole genome shotgun (WGS) entry which is preliminary data.</text>
</comment>
<organism evidence="1 2">
    <name type="scientific">Pyropia yezoensis</name>
    <name type="common">Susabi-nori</name>
    <name type="synonym">Porphyra yezoensis</name>
    <dbReference type="NCBI Taxonomy" id="2788"/>
    <lineage>
        <taxon>Eukaryota</taxon>
        <taxon>Rhodophyta</taxon>
        <taxon>Bangiophyceae</taxon>
        <taxon>Bangiales</taxon>
        <taxon>Bangiaceae</taxon>
        <taxon>Pyropia</taxon>
    </lineage>
</organism>
<dbReference type="EMBL" id="CM020619">
    <property type="protein sequence ID" value="KAK1866599.1"/>
    <property type="molecule type" value="Genomic_DNA"/>
</dbReference>
<protein>
    <submittedName>
        <fullName evidence="1">Uncharacterized protein</fullName>
    </submittedName>
</protein>
<gene>
    <name evidence="1" type="ORF">I4F81_009115</name>
</gene>
<keyword evidence="2" id="KW-1185">Reference proteome</keyword>
<sequence length="223" mass="22622">MLALPPGAGAAGPWVFALVADMDRHSRRYDRPASAGSPSSKRAADPGAAAASHAAAAAGAAGSPGRVSGSAVSARRANHTGGLGGVGGVPPPPARPAAYAITWFDTGPCSLLWSRVNEDGRGMELSELAMYRGRLYAPDDRTGVLFEVLSPRGGLPHPHGGPTPGRASSVTRRMVLADGDGESATAFKAEWMAVKRGELIIGGHGREVTAPSDGTAVRSTGPL</sequence>
<evidence type="ECO:0000313" key="2">
    <source>
        <dbReference type="Proteomes" id="UP000798662"/>
    </source>
</evidence>